<protein>
    <submittedName>
        <fullName evidence="1">Uncharacterized protein</fullName>
    </submittedName>
</protein>
<evidence type="ECO:0000313" key="2">
    <source>
        <dbReference type="Proteomes" id="UP000253562"/>
    </source>
</evidence>
<reference evidence="1 2" key="1">
    <citation type="submission" date="2018-07" db="EMBL/GenBank/DDBJ databases">
        <title>Comparative genomes isolates from brazilian mangrove.</title>
        <authorList>
            <person name="De Araujo J.E."/>
            <person name="Taketani R.G."/>
            <person name="Silva M.C.P."/>
            <person name="Lourenco M.V."/>
            <person name="Oliveira V.M."/>
            <person name="Andreote F.D."/>
        </authorList>
    </citation>
    <scope>NUCLEOTIDE SEQUENCE [LARGE SCALE GENOMIC DNA]</scope>
    <source>
        <strain evidence="1 2">HEX PRIS-MGV</strain>
    </source>
</reference>
<evidence type="ECO:0000313" key="1">
    <source>
        <dbReference type="EMBL" id="RCS54453.1"/>
    </source>
</evidence>
<proteinExistence type="predicted"/>
<comment type="caution">
    <text evidence="1">The sequence shown here is derived from an EMBL/GenBank/DDBJ whole genome shotgun (WGS) entry which is preliminary data.</text>
</comment>
<sequence length="79" mass="9032">MLRDMREHEDSLSATAYLNDWHHRRVALAAKKTSRLATVPLARVLRSREMVRQQRADSNSIIVGFSGISDQLLLLGVRF</sequence>
<organism evidence="1 2">
    <name type="scientific">Bremerella cremea</name>
    <dbReference type="NCBI Taxonomy" id="1031537"/>
    <lineage>
        <taxon>Bacteria</taxon>
        <taxon>Pseudomonadati</taxon>
        <taxon>Planctomycetota</taxon>
        <taxon>Planctomycetia</taxon>
        <taxon>Pirellulales</taxon>
        <taxon>Pirellulaceae</taxon>
        <taxon>Bremerella</taxon>
    </lineage>
</organism>
<accession>A0A368KVI6</accession>
<dbReference type="AlphaFoldDB" id="A0A368KVI6"/>
<dbReference type="EMBL" id="QPEX01000010">
    <property type="protein sequence ID" value="RCS54453.1"/>
    <property type="molecule type" value="Genomic_DNA"/>
</dbReference>
<dbReference type="Proteomes" id="UP000253562">
    <property type="component" value="Unassembled WGS sequence"/>
</dbReference>
<name>A0A368KVI6_9BACT</name>
<gene>
    <name evidence="1" type="ORF">DTL42_04740</name>
</gene>